<dbReference type="PROSITE" id="PS50222">
    <property type="entry name" value="EF_HAND_2"/>
    <property type="match status" value="1"/>
</dbReference>
<evidence type="ECO:0000256" key="1">
    <source>
        <dbReference type="SAM" id="MobiDB-lite"/>
    </source>
</evidence>
<name>A0ABR2YN96_9CHLO</name>
<dbReference type="Gene3D" id="1.10.238.10">
    <property type="entry name" value="EF-hand"/>
    <property type="match status" value="1"/>
</dbReference>
<feature type="compositionally biased region" description="Basic and acidic residues" evidence="1">
    <location>
        <begin position="286"/>
        <end position="295"/>
    </location>
</feature>
<protein>
    <recommendedName>
        <fullName evidence="2">EF-hand domain-containing protein</fullName>
    </recommendedName>
</protein>
<dbReference type="InterPro" id="IPR011992">
    <property type="entry name" value="EF-hand-dom_pair"/>
</dbReference>
<dbReference type="SUPFAM" id="SSF47473">
    <property type="entry name" value="EF-hand"/>
    <property type="match status" value="1"/>
</dbReference>
<evidence type="ECO:0000313" key="3">
    <source>
        <dbReference type="EMBL" id="KAK9908070.1"/>
    </source>
</evidence>
<accession>A0ABR2YN96</accession>
<keyword evidence="4" id="KW-1185">Reference proteome</keyword>
<gene>
    <name evidence="3" type="ORF">WJX75_002406</name>
</gene>
<dbReference type="EMBL" id="JALJOT010000008">
    <property type="protein sequence ID" value="KAK9908070.1"/>
    <property type="molecule type" value="Genomic_DNA"/>
</dbReference>
<feature type="region of interest" description="Disordered" evidence="1">
    <location>
        <begin position="276"/>
        <end position="295"/>
    </location>
</feature>
<dbReference type="InterPro" id="IPR002048">
    <property type="entry name" value="EF_hand_dom"/>
</dbReference>
<reference evidence="3 4" key="1">
    <citation type="journal article" date="2024" name="Nat. Commun.">
        <title>Phylogenomics reveals the evolutionary origins of lichenization in chlorophyte algae.</title>
        <authorList>
            <person name="Puginier C."/>
            <person name="Libourel C."/>
            <person name="Otte J."/>
            <person name="Skaloud P."/>
            <person name="Haon M."/>
            <person name="Grisel S."/>
            <person name="Petersen M."/>
            <person name="Berrin J.G."/>
            <person name="Delaux P.M."/>
            <person name="Dal Grande F."/>
            <person name="Keller J."/>
        </authorList>
    </citation>
    <scope>NUCLEOTIDE SEQUENCE [LARGE SCALE GENOMIC DNA]</scope>
    <source>
        <strain evidence="3 4">SAG 216-7</strain>
    </source>
</reference>
<feature type="domain" description="EF-hand" evidence="2">
    <location>
        <begin position="161"/>
        <end position="196"/>
    </location>
</feature>
<dbReference type="Proteomes" id="UP001491310">
    <property type="component" value="Unassembled WGS sequence"/>
</dbReference>
<sequence length="295" mass="32832">MRNKHDNQHQDLGSQIEARGIACAREMLLIQTVEEGDTEGVFTAVDTDGNARVDLRELATALAKWTLLVTKPESPLAAAKNLALDLYMIFNVDPLEGFDEEQFKPVLQSWCLFTKISFEVMARWLETALELPDVQLSPEDKMAAQEIADAMRSPEAMAAVVEAHKIDLVFHLWDTDGDGVASRKKLTRALTWYYRLLSQVQEETGGGDAGERRAEVIDFLEQEQRPGLPGLDRTAFRTIVQRFCQLTGLPVPEVCDFLMSAALSGGNTTLEALAEAGSGMPPQPSDIRELWRTWP</sequence>
<evidence type="ECO:0000313" key="4">
    <source>
        <dbReference type="Proteomes" id="UP001491310"/>
    </source>
</evidence>
<proteinExistence type="predicted"/>
<organism evidence="3 4">
    <name type="scientific">Coccomyxa subellipsoidea</name>
    <dbReference type="NCBI Taxonomy" id="248742"/>
    <lineage>
        <taxon>Eukaryota</taxon>
        <taxon>Viridiplantae</taxon>
        <taxon>Chlorophyta</taxon>
        <taxon>core chlorophytes</taxon>
        <taxon>Trebouxiophyceae</taxon>
        <taxon>Trebouxiophyceae incertae sedis</taxon>
        <taxon>Coccomyxaceae</taxon>
        <taxon>Coccomyxa</taxon>
    </lineage>
</organism>
<comment type="caution">
    <text evidence="3">The sequence shown here is derived from an EMBL/GenBank/DDBJ whole genome shotgun (WGS) entry which is preliminary data.</text>
</comment>
<evidence type="ECO:0000259" key="2">
    <source>
        <dbReference type="PROSITE" id="PS50222"/>
    </source>
</evidence>